<dbReference type="STRING" id="1445510.YC6258_03871"/>
<keyword evidence="12" id="KW-1185">Reference proteome</keyword>
<feature type="transmembrane region" description="Helical" evidence="10">
    <location>
        <begin position="125"/>
        <end position="145"/>
    </location>
</feature>
<comment type="similarity">
    <text evidence="10">Belongs to the NqrB/RnfD family.</text>
</comment>
<evidence type="ECO:0000256" key="1">
    <source>
        <dbReference type="ARBA" id="ARBA00022448"/>
    </source>
</evidence>
<keyword evidence="11" id="KW-0830">Ubiquinone</keyword>
<dbReference type="EC" id="7.-.-.-" evidence="10"/>
<dbReference type="AlphaFoldDB" id="A0A0C5VMF3"/>
<feature type="transmembrane region" description="Helical" evidence="10">
    <location>
        <begin position="69"/>
        <end position="89"/>
    </location>
</feature>
<evidence type="ECO:0000256" key="5">
    <source>
        <dbReference type="ARBA" id="ARBA00022692"/>
    </source>
</evidence>
<proteinExistence type="inferred from homology"/>
<organism evidence="11 12">
    <name type="scientific">Gynuella sunshinyii YC6258</name>
    <dbReference type="NCBI Taxonomy" id="1445510"/>
    <lineage>
        <taxon>Bacteria</taxon>
        <taxon>Pseudomonadati</taxon>
        <taxon>Pseudomonadota</taxon>
        <taxon>Gammaproteobacteria</taxon>
        <taxon>Oceanospirillales</taxon>
        <taxon>Saccharospirillaceae</taxon>
        <taxon>Gynuella</taxon>
    </lineage>
</organism>
<comment type="subunit">
    <text evidence="10">The complex is composed of six subunits: RnfA, RnfB, RnfC, RnfD, RnfE and RnfG.</text>
</comment>
<accession>A0A0C5VMF3</accession>
<evidence type="ECO:0000256" key="10">
    <source>
        <dbReference type="HAMAP-Rule" id="MF_00462"/>
    </source>
</evidence>
<keyword evidence="9 10" id="KW-0472">Membrane</keyword>
<dbReference type="NCBIfam" id="NF002011">
    <property type="entry name" value="PRK00816.1"/>
    <property type="match status" value="1"/>
</dbReference>
<dbReference type="OrthoDB" id="9776359at2"/>
<evidence type="ECO:0000313" key="11">
    <source>
        <dbReference type="EMBL" id="AJQ95907.1"/>
    </source>
</evidence>
<dbReference type="KEGG" id="gsn:YC6258_03871"/>
<dbReference type="HAMAP" id="MF_00462">
    <property type="entry name" value="RsxD_RnfD"/>
    <property type="match status" value="1"/>
</dbReference>
<dbReference type="InterPro" id="IPR004338">
    <property type="entry name" value="NqrB/RnfD"/>
</dbReference>
<gene>
    <name evidence="10" type="primary">rnfD</name>
    <name evidence="11" type="ORF">YC6258_03871</name>
</gene>
<dbReference type="Proteomes" id="UP000032266">
    <property type="component" value="Chromosome"/>
</dbReference>
<dbReference type="PATRIC" id="fig|1445510.3.peg.3847"/>
<dbReference type="PANTHER" id="PTHR30578:SF0">
    <property type="entry name" value="ION-TRANSLOCATING OXIDOREDUCTASE COMPLEX SUBUNIT D"/>
    <property type="match status" value="1"/>
</dbReference>
<keyword evidence="5 10" id="KW-0812">Transmembrane</keyword>
<keyword evidence="10" id="KW-1003">Cell membrane</keyword>
<dbReference type="GO" id="GO:0055085">
    <property type="term" value="P:transmembrane transport"/>
    <property type="evidence" value="ECO:0007669"/>
    <property type="project" value="InterPro"/>
</dbReference>
<dbReference type="GO" id="GO:0005886">
    <property type="term" value="C:plasma membrane"/>
    <property type="evidence" value="ECO:0007669"/>
    <property type="project" value="UniProtKB-SubCell"/>
</dbReference>
<sequence>MSKTNLSSPHLKKPLSVQQVMLQVCLATIPGFLVLTATFGWGYLINMIISIITALAAEAIMLKLRGLPVRVFLLDLSAVLTGLLLALALPPMAPWWLVVVGSAFAIIFVKQLYGGLGNNPFNPAMAAYALLLISFPVQMTTSWGVSSLVNDSLPSLSQQLLNNMAGHSYDGITMATPLDTYKTGIELATREELRQSPLFENSWLNSWLWVSLAYLAGGLYLLFRRIISWHTPVALLASLTFMALIFSWDADSHVPPFMHLFGGATMLGAFFIATDPSSSAVSNRGKLVYGAGIGVLTYIIRTWGNYPDAIAFSVLLMNFAAPFIDNYTRPRTYGHARAIKGYKVNKDSQ</sequence>
<feature type="transmembrane region" description="Helical" evidence="10">
    <location>
        <begin position="20"/>
        <end position="37"/>
    </location>
</feature>
<protein>
    <recommendedName>
        <fullName evidence="10">Ion-translocating oxidoreductase complex subunit D</fullName>
        <ecNumber evidence="10">7.-.-.-</ecNumber>
    </recommendedName>
    <alternativeName>
        <fullName evidence="10">Rnf electron transport complex subunit D</fullName>
    </alternativeName>
</protein>
<comment type="function">
    <text evidence="10">Part of a membrane-bound complex that couples electron transfer with translocation of ions across the membrane.</text>
</comment>
<feature type="transmembrane region" description="Helical" evidence="10">
    <location>
        <begin position="286"/>
        <end position="303"/>
    </location>
</feature>
<evidence type="ECO:0000256" key="2">
    <source>
        <dbReference type="ARBA" id="ARBA00022553"/>
    </source>
</evidence>
<dbReference type="NCBIfam" id="TIGR01946">
    <property type="entry name" value="rnfD"/>
    <property type="match status" value="1"/>
</dbReference>
<comment type="cofactor">
    <cofactor evidence="10">
        <name>FMN</name>
        <dbReference type="ChEBI" id="CHEBI:58210"/>
    </cofactor>
</comment>
<dbReference type="Pfam" id="PF03116">
    <property type="entry name" value="NQR2_RnfD_RnfE"/>
    <property type="match status" value="1"/>
</dbReference>
<evidence type="ECO:0000256" key="4">
    <source>
        <dbReference type="ARBA" id="ARBA00022643"/>
    </source>
</evidence>
<dbReference type="EMBL" id="CP007142">
    <property type="protein sequence ID" value="AJQ95907.1"/>
    <property type="molecule type" value="Genomic_DNA"/>
</dbReference>
<evidence type="ECO:0000256" key="9">
    <source>
        <dbReference type="ARBA" id="ARBA00023136"/>
    </source>
</evidence>
<keyword evidence="2 10" id="KW-0597">Phosphoprotein</keyword>
<evidence type="ECO:0000256" key="8">
    <source>
        <dbReference type="ARBA" id="ARBA00022989"/>
    </source>
</evidence>
<comment type="subcellular location">
    <subcellularLocation>
        <location evidence="10">Cell inner membrane</location>
        <topology evidence="10">Multi-pass membrane protein</topology>
    </subcellularLocation>
</comment>
<reference evidence="11 12" key="1">
    <citation type="submission" date="2014-01" db="EMBL/GenBank/DDBJ databases">
        <title>Full genme sequencing of cellulolytic bacterium Gynuella sunshinyii YC6258T gen. nov., sp. nov.</title>
        <authorList>
            <person name="Khan H."/>
            <person name="Chung E.J."/>
            <person name="Chung Y.R."/>
        </authorList>
    </citation>
    <scope>NUCLEOTIDE SEQUENCE [LARGE SCALE GENOMIC DNA]</scope>
    <source>
        <strain evidence="11 12">YC6258</strain>
    </source>
</reference>
<keyword evidence="6 10" id="KW-1278">Translocase</keyword>
<feature type="transmembrane region" description="Helical" evidence="10">
    <location>
        <begin position="230"/>
        <end position="248"/>
    </location>
</feature>
<evidence type="ECO:0000256" key="6">
    <source>
        <dbReference type="ARBA" id="ARBA00022967"/>
    </source>
</evidence>
<name>A0A0C5VMF3_9GAMM</name>
<keyword evidence="1 10" id="KW-0813">Transport</keyword>
<feature type="modified residue" description="FMN phosphoryl threonine" evidence="10">
    <location>
        <position position="176"/>
    </location>
</feature>
<evidence type="ECO:0000313" key="12">
    <source>
        <dbReference type="Proteomes" id="UP000032266"/>
    </source>
</evidence>
<keyword evidence="10" id="KW-0997">Cell inner membrane</keyword>
<feature type="transmembrane region" description="Helical" evidence="10">
    <location>
        <begin position="309"/>
        <end position="327"/>
    </location>
</feature>
<feature type="transmembrane region" description="Helical" evidence="10">
    <location>
        <begin position="254"/>
        <end position="274"/>
    </location>
</feature>
<keyword evidence="4 10" id="KW-0288">FMN</keyword>
<feature type="transmembrane region" description="Helical" evidence="10">
    <location>
        <begin position="95"/>
        <end position="113"/>
    </location>
</feature>
<keyword evidence="7 10" id="KW-0249">Electron transport</keyword>
<dbReference type="InterPro" id="IPR011303">
    <property type="entry name" value="RnfD_bac"/>
</dbReference>
<dbReference type="HOGENOM" id="CLU_042020_0_0_6"/>
<keyword evidence="3 10" id="KW-0285">Flavoprotein</keyword>
<dbReference type="PANTHER" id="PTHR30578">
    <property type="entry name" value="ELECTRON TRANSPORT COMPLEX PROTEIN RNFD"/>
    <property type="match status" value="1"/>
</dbReference>
<dbReference type="GO" id="GO:0022900">
    <property type="term" value="P:electron transport chain"/>
    <property type="evidence" value="ECO:0007669"/>
    <property type="project" value="UniProtKB-UniRule"/>
</dbReference>
<keyword evidence="8 10" id="KW-1133">Transmembrane helix</keyword>
<evidence type="ECO:0000256" key="7">
    <source>
        <dbReference type="ARBA" id="ARBA00022982"/>
    </source>
</evidence>
<evidence type="ECO:0000256" key="3">
    <source>
        <dbReference type="ARBA" id="ARBA00022630"/>
    </source>
</evidence>
<dbReference type="RefSeq" id="WP_044618058.1">
    <property type="nucleotide sequence ID" value="NZ_CP007142.1"/>
</dbReference>
<feature type="transmembrane region" description="Helical" evidence="10">
    <location>
        <begin position="206"/>
        <end position="223"/>
    </location>
</feature>